<proteinExistence type="predicted"/>
<reference evidence="1" key="1">
    <citation type="submission" date="2020-04" db="EMBL/GenBank/DDBJ databases">
        <authorList>
            <person name="Chiriac C."/>
            <person name="Salcher M."/>
            <person name="Ghai R."/>
            <person name="Kavagutti S V."/>
        </authorList>
    </citation>
    <scope>NUCLEOTIDE SEQUENCE</scope>
</reference>
<organism evidence="1">
    <name type="scientific">uncultured Caudovirales phage</name>
    <dbReference type="NCBI Taxonomy" id="2100421"/>
    <lineage>
        <taxon>Viruses</taxon>
        <taxon>Duplodnaviria</taxon>
        <taxon>Heunggongvirae</taxon>
        <taxon>Uroviricota</taxon>
        <taxon>Caudoviricetes</taxon>
        <taxon>Peduoviridae</taxon>
        <taxon>Maltschvirus</taxon>
        <taxon>Maltschvirus maltsch</taxon>
    </lineage>
</organism>
<sequence>MENNSTQLWWRGETTQFGDFQKFYDVDLWTMESKDGSYASVILDGQMIKSFRCEGAWNEARKLAESHLLKREQLEQEGWVTD</sequence>
<name>A0A6J5P5Z3_9CAUD</name>
<accession>A0A6J5P5Z3</accession>
<gene>
    <name evidence="1" type="ORF">UFOVP828_76</name>
</gene>
<dbReference type="EMBL" id="LR796766">
    <property type="protein sequence ID" value="CAB4164698.1"/>
    <property type="molecule type" value="Genomic_DNA"/>
</dbReference>
<evidence type="ECO:0000313" key="1">
    <source>
        <dbReference type="EMBL" id="CAB4164698.1"/>
    </source>
</evidence>
<protein>
    <submittedName>
        <fullName evidence="1">Uncharacterized protein</fullName>
    </submittedName>
</protein>